<evidence type="ECO:0000256" key="5">
    <source>
        <dbReference type="ARBA" id="ARBA00023136"/>
    </source>
</evidence>
<dbReference type="Proteomes" id="UP000003986">
    <property type="component" value="Unassembled WGS sequence"/>
</dbReference>
<dbReference type="Pfam" id="PF02687">
    <property type="entry name" value="FtsX"/>
    <property type="match status" value="1"/>
</dbReference>
<keyword evidence="5 8" id="KW-0472">Membrane</keyword>
<name>D6ABX8_STRFL</name>
<sequence length="846" mass="88604">MPWTRPPDRTSASCSPSSTPRARPSSWSLTISLWPGPARTVRSGSPTAASPGTPARTPSPRRPSDERARQGGAFGGGTTPGADPGDRARHDDGGGRLRPRRITGRGVRRALRPRLRRAARRASVPAVRRGQGGYRPAVGVQGHRRGEQCGRAVPYGDRHSTAGRGGPRGADDRRRPGRSRPGRGRGGPARRPVAHPPGRDRAVRRLLGPPEDGQEDRLPGPARRSDADGGRCGPLGHADRGRLGGSGPDAGAHRARQRRLPDAVPLHRRGNRRADHRRRQGRDGIPAGGMGRRRTVVAHRQEHRRARHGPLRSVPQRVRRPGPGHVGAHRRQRRRVGRRHGNASHRHPQGRRLHPRPGRAGLRGTGADPGCRRHGPRCPGRPPARRSRAGRDRGGLRHVHPGHRPLGRPGGGRRVLGWWRRPRGRVPGGPDGSATVDALAVGRTGSAGRGRRAARLARRLPLPRPVALGLVRPFARPARALAMGTAILFGTVAVTFTVGMGASLGEVMKARAHDAADVVVPAPVPDSGPRSPAPGKRPETDPAAVAAAVGAAAGTGKHYSAATVRATVSGLTGTVDVTALTGDASWGGYTMVSGRWIDRSGEAVVPTPFLAATGTRVGDTVTLNGLAEPVPVRIVGEVLDPRKAGKQVFTDASTLATARPDLTETSHHIAVTPGTDVAGYVDALNKDLTPLRVTARAGGLDGGSDMVVTLNALSAVLTLMLVAVAALGVLNGVLLDTRERVREIGVHKALGMTPRQTVAMVLTSVLVTGLVAGALGVPLGVALHGWVVPAMGDSVGLRLPGSVLAVYRGAELLPLVLGGLLIAALGALLPAGRAARARTATALRTE</sequence>
<evidence type="ECO:0000256" key="1">
    <source>
        <dbReference type="ARBA" id="ARBA00004651"/>
    </source>
</evidence>
<dbReference type="InterPro" id="IPR050250">
    <property type="entry name" value="Macrolide_Exporter_MacB"/>
</dbReference>
<proteinExistence type="inferred from homology"/>
<feature type="compositionally biased region" description="Basic and acidic residues" evidence="7">
    <location>
        <begin position="84"/>
        <end position="95"/>
    </location>
</feature>
<feature type="region of interest" description="Disordered" evidence="7">
    <location>
        <begin position="1"/>
        <end position="417"/>
    </location>
</feature>
<dbReference type="PANTHER" id="PTHR30572:SF4">
    <property type="entry name" value="ABC TRANSPORTER PERMEASE YTRF"/>
    <property type="match status" value="1"/>
</dbReference>
<evidence type="ECO:0000313" key="12">
    <source>
        <dbReference type="Proteomes" id="UP000003986"/>
    </source>
</evidence>
<dbReference type="AlphaFoldDB" id="D6ABX8"/>
<protein>
    <recommendedName>
        <fullName evidence="13">ABC transporter integral membrane protein</fullName>
    </recommendedName>
</protein>
<keyword evidence="3 8" id="KW-0812">Transmembrane</keyword>
<feature type="compositionally biased region" description="Basic residues" evidence="7">
    <location>
        <begin position="317"/>
        <end position="357"/>
    </location>
</feature>
<feature type="region of interest" description="Disordered" evidence="7">
    <location>
        <begin position="522"/>
        <end position="541"/>
    </location>
</feature>
<feature type="compositionally biased region" description="Basic residues" evidence="7">
    <location>
        <begin position="396"/>
        <end position="406"/>
    </location>
</feature>
<organism evidence="11 12">
    <name type="scientific">Streptomyces filamentosus NRRL 15998</name>
    <dbReference type="NCBI Taxonomy" id="457431"/>
    <lineage>
        <taxon>Bacteria</taxon>
        <taxon>Bacillati</taxon>
        <taxon>Actinomycetota</taxon>
        <taxon>Actinomycetes</taxon>
        <taxon>Kitasatosporales</taxon>
        <taxon>Streptomycetaceae</taxon>
        <taxon>Streptomyces</taxon>
    </lineage>
</organism>
<evidence type="ECO:0000256" key="2">
    <source>
        <dbReference type="ARBA" id="ARBA00022475"/>
    </source>
</evidence>
<evidence type="ECO:0000259" key="9">
    <source>
        <dbReference type="Pfam" id="PF02687"/>
    </source>
</evidence>
<dbReference type="EMBL" id="DS999644">
    <property type="protein sequence ID" value="EFE78584.2"/>
    <property type="molecule type" value="Genomic_DNA"/>
</dbReference>
<feature type="transmembrane region" description="Helical" evidence="8">
    <location>
        <begin position="712"/>
        <end position="737"/>
    </location>
</feature>
<feature type="domain" description="ABC3 transporter permease C-terminal" evidence="9">
    <location>
        <begin position="716"/>
        <end position="836"/>
    </location>
</feature>
<comment type="similarity">
    <text evidence="6">Belongs to the ABC-4 integral membrane protein family.</text>
</comment>
<evidence type="ECO:0000259" key="10">
    <source>
        <dbReference type="Pfam" id="PF12704"/>
    </source>
</evidence>
<gene>
    <name evidence="11" type="ORF">SSGG_05951</name>
</gene>
<dbReference type="PANTHER" id="PTHR30572">
    <property type="entry name" value="MEMBRANE COMPONENT OF TRANSPORTER-RELATED"/>
    <property type="match status" value="1"/>
</dbReference>
<keyword evidence="2" id="KW-1003">Cell membrane</keyword>
<dbReference type="InterPro" id="IPR025857">
    <property type="entry name" value="MacB_PCD"/>
</dbReference>
<evidence type="ECO:0000256" key="6">
    <source>
        <dbReference type="ARBA" id="ARBA00038076"/>
    </source>
</evidence>
<evidence type="ECO:0000256" key="3">
    <source>
        <dbReference type="ARBA" id="ARBA00022692"/>
    </source>
</evidence>
<evidence type="ECO:0008006" key="13">
    <source>
        <dbReference type="Google" id="ProtNLM"/>
    </source>
</evidence>
<evidence type="ECO:0000256" key="8">
    <source>
        <dbReference type="SAM" id="Phobius"/>
    </source>
</evidence>
<dbReference type="GO" id="GO:0005886">
    <property type="term" value="C:plasma membrane"/>
    <property type="evidence" value="ECO:0007669"/>
    <property type="project" value="UniProtKB-SubCell"/>
</dbReference>
<reference evidence="12" key="1">
    <citation type="submission" date="2008-10" db="EMBL/GenBank/DDBJ databases">
        <authorList>
            <person name="Molnar K."/>
        </authorList>
    </citation>
    <scope>NUCLEOTIDE SEQUENCE [LARGE SCALE GENOMIC DNA]</scope>
    <source>
        <strain evidence="12">NRRL 15998</strain>
    </source>
</reference>
<evidence type="ECO:0000313" key="11">
    <source>
        <dbReference type="EMBL" id="EFE78584.2"/>
    </source>
</evidence>
<feature type="transmembrane region" description="Helical" evidence="8">
    <location>
        <begin position="806"/>
        <end position="829"/>
    </location>
</feature>
<feature type="compositionally biased region" description="Basic residues" evidence="7">
    <location>
        <begin position="266"/>
        <end position="280"/>
    </location>
</feature>
<comment type="subcellular location">
    <subcellularLocation>
        <location evidence="1">Cell membrane</location>
        <topology evidence="1">Multi-pass membrane protein</topology>
    </subcellularLocation>
</comment>
<accession>D6ABX8</accession>
<dbReference type="InterPro" id="IPR003838">
    <property type="entry name" value="ABC3_permease_C"/>
</dbReference>
<evidence type="ECO:0000256" key="4">
    <source>
        <dbReference type="ARBA" id="ARBA00022989"/>
    </source>
</evidence>
<feature type="compositionally biased region" description="Basic residues" evidence="7">
    <location>
        <begin position="291"/>
        <end position="310"/>
    </location>
</feature>
<keyword evidence="4 8" id="KW-1133">Transmembrane helix</keyword>
<feature type="compositionally biased region" description="Basic residues" evidence="7">
    <location>
        <begin position="97"/>
        <end position="120"/>
    </location>
</feature>
<feature type="compositionally biased region" description="Basic and acidic residues" evidence="7">
    <location>
        <begin position="215"/>
        <end position="229"/>
    </location>
</feature>
<dbReference type="Pfam" id="PF12704">
    <property type="entry name" value="MacB_PCD"/>
    <property type="match status" value="1"/>
</dbReference>
<feature type="transmembrane region" description="Helical" evidence="8">
    <location>
        <begin position="758"/>
        <end position="786"/>
    </location>
</feature>
<feature type="compositionally biased region" description="Low complexity" evidence="7">
    <location>
        <begin position="43"/>
        <end position="58"/>
    </location>
</feature>
<feature type="domain" description="MacB-like periplasmic core" evidence="10">
    <location>
        <begin position="486"/>
        <end position="684"/>
    </location>
</feature>
<evidence type="ECO:0000256" key="7">
    <source>
        <dbReference type="SAM" id="MobiDB-lite"/>
    </source>
</evidence>
<dbReference type="GO" id="GO:0022857">
    <property type="term" value="F:transmembrane transporter activity"/>
    <property type="evidence" value="ECO:0007669"/>
    <property type="project" value="TreeGrafter"/>
</dbReference>
<reference evidence="12" key="2">
    <citation type="submission" date="2008-12" db="EMBL/GenBank/DDBJ databases">
        <title>Annotation of Streptomyces roseosporus strain NRRL 15998.</title>
        <authorList>
            <consortium name="The Broad Institute Genome Sequencing Platform"/>
            <consortium name="Broad Institute Microbial Sequencing Center"/>
            <person name="Fischbach M."/>
            <person name="Ward D."/>
            <person name="Young S."/>
            <person name="Kodira C.D."/>
            <person name="Zeng Q."/>
            <person name="Koehrsen M."/>
            <person name="Godfrey P."/>
            <person name="Alvarado L."/>
            <person name="Berlin A.M."/>
            <person name="Borenstein D."/>
            <person name="Chen Z."/>
            <person name="Engels R."/>
            <person name="Freedman E."/>
            <person name="Gellesch M."/>
            <person name="Goldberg J."/>
            <person name="Griggs A."/>
            <person name="Gujja S."/>
            <person name="Heiman D.I."/>
            <person name="Hepburn T.A."/>
            <person name="Howarth C."/>
            <person name="Jen D."/>
            <person name="Larson L."/>
            <person name="Lewis B."/>
            <person name="Mehta T."/>
            <person name="Park D."/>
            <person name="Pearson M."/>
            <person name="Roberts A."/>
            <person name="Saif S."/>
            <person name="Shea T.D."/>
            <person name="Shenoy N."/>
            <person name="Sisk P."/>
            <person name="Stolte C."/>
            <person name="Sykes S.N."/>
            <person name="Walk T."/>
            <person name="White J."/>
            <person name="Yandava C."/>
            <person name="Straight P."/>
            <person name="Clardy J."/>
            <person name="Hung D."/>
            <person name="Kolter R."/>
            <person name="Mekalanos J."/>
            <person name="Walker S."/>
            <person name="Walsh C.T."/>
            <person name="Wieland B.L.C."/>
            <person name="Ilzarbe M."/>
            <person name="Galagan J."/>
            <person name="Nusbaum C."/>
            <person name="Birren B."/>
        </authorList>
    </citation>
    <scope>NUCLEOTIDE SEQUENCE [LARGE SCALE GENOMIC DNA]</scope>
    <source>
        <strain evidence="12">NRRL 15998</strain>
    </source>
</reference>
<feature type="compositionally biased region" description="Low complexity" evidence="7">
    <location>
        <begin position="9"/>
        <end position="28"/>
    </location>
</feature>